<sequence length="1119" mass="127014">MGIPDADRVYANTYGAESTRVIKEAEEKHQDGPLEKFFEGVGENNARAIVDITFDMVDLPTFSVAAAMTLGKDVASKMMYSPGRDNKNMGQMVIFYLKKDNSIVDTLHDKNNVLTEADITGMSDTINLSASMTDLKFFDEFRAMLKRVDADSIGIKRVPITIPHSLMEVERLVDPPLRKLMMTPPSITLQGMDYNTLDQWLSLHSVLKPRSFLTNDQIINSEIVKNARADIVFKSVFYASELEGLILLYGHRLLSVIKRVLQSPNISGRYVMFFVDGHPPAIKKITRLKRKRVQAMTEVRKKKMTEDPKNILIHLCERMILSIPTHLTTHVITNVIRIPLMRKICAKNLYLSLSFYSEAEDDIVRMVSCLLDLETPTNHFSLSKKKRVTEYGVCKYNKNQKNALWSDVISTIRAHTNRGKQRVSVNLFSRDSDVLAKWNLIVAHHHQVCNYIGRSPIDPDIRLEKCRFYRSKVAPAPKRDSLGGVTQKRHPVPDTIYDLSESPVYLSPESTIMIMLMKGSDYNTPLVSDSTYDYKIRSEFSMFERLTCTCISGWATYLKSVPATRAKTPYHLGNVSLDNLSSAPCESCGKYLVLPFWSAKFFFAAQASEFMDDAQHICFPPKTIHKDGDKYHLHKSMAINTAANVMAGLTMGNFNQRVFGGIINLNKMIEKVIIHSGGDGDGNWDDFDKEKEKSDLEIVFSGIDWNRNRNRKRKRNGNANCLDEPSPKYARDTRPVSDRLSTAVYKSIQAFFHNHTEGGIPLHDGDNTQQTFLAVKQRLFGNVFPTAATTITKSDFDCFAIDDLSYGESPKLTVDEKNSKGVPSEQEFNKNDEDWLEKAERVFNSSSLLCERSSLQEMAPLSVSQAFTPPQAMFRSLSPINTSTVATETISPHSEAEWLLLAQEFERSLSPLSLWTTENSILTRLSGILIDKTGATIKGVDDPRVMNIPYSIKTMNLLIILYLNMCGLEDARIVGEIGQLMPQLHVEYCSSLEKEETDSGETRRYNTDRINFMSAALEFTYLNYMSEIRPSSPIKQKKRQNWKAIEKKLIALENLTRDCTLNCKSLRERLKERVERLDENVFVPREGFMPVMGIAISRPWSVLTLWSSFLYFHAGRQNA</sequence>
<dbReference type="EMBL" id="BFCE01000002">
    <property type="protein sequence ID" value="GBG35452.1"/>
    <property type="molecule type" value="Genomic_DNA"/>
</dbReference>
<organism evidence="2">
    <name type="scientific">Metapenaeus ensis nimavirus</name>
    <dbReference type="NCBI Taxonomy" id="2133794"/>
    <lineage>
        <taxon>Viruses</taxon>
        <taxon>Viruses incertae sedis</taxon>
        <taxon>Naldaviricetes</taxon>
        <taxon>Nimaviridae</taxon>
    </lineage>
</organism>
<feature type="region of interest" description="Disordered" evidence="1">
    <location>
        <begin position="710"/>
        <end position="735"/>
    </location>
</feature>
<name>A0A401IPC0_9VIRU</name>
<evidence type="ECO:0000256" key="1">
    <source>
        <dbReference type="SAM" id="MobiDB-lite"/>
    </source>
</evidence>
<feature type="compositionally biased region" description="Basic and acidic residues" evidence="1">
    <location>
        <begin position="725"/>
        <end position="735"/>
    </location>
</feature>
<evidence type="ECO:0000313" key="2">
    <source>
        <dbReference type="EMBL" id="GBG35452.1"/>
    </source>
</evidence>
<accession>A0A401IPC0</accession>
<protein>
    <submittedName>
        <fullName evidence="2">Wsv139-like protein</fullName>
    </submittedName>
</protein>
<reference evidence="2" key="1">
    <citation type="journal article" date="2018" name="J. Virol.">
        <title>Crustacean Genome Exploration Reveals the Evolutionary Origin of White Spot Syndrome Virus.</title>
        <authorList>
            <person name="Kawato S."/>
            <person name="Shitara A."/>
            <person name="Wang Y."/>
            <person name="Nozaki R."/>
            <person name="Kondo H."/>
            <person name="Hirono I."/>
        </authorList>
    </citation>
    <scope>NUCLEOTIDE SEQUENCE</scope>
    <source>
        <strain evidence="2">Mikawa-1</strain>
    </source>
</reference>
<proteinExistence type="predicted"/>
<comment type="caution">
    <text evidence="2">The sequence shown here is derived from an EMBL/GenBank/DDBJ whole genome shotgun (WGS) entry which is preliminary data.</text>
</comment>